<dbReference type="GO" id="GO:0012505">
    <property type="term" value="C:endomembrane system"/>
    <property type="evidence" value="ECO:0007669"/>
    <property type="project" value="UniProtKB-SubCell"/>
</dbReference>
<dbReference type="GO" id="GO:0016020">
    <property type="term" value="C:membrane"/>
    <property type="evidence" value="ECO:0007669"/>
    <property type="project" value="UniProtKB-SubCell"/>
</dbReference>
<evidence type="ECO:0000256" key="4">
    <source>
        <dbReference type="ARBA" id="ARBA00022729"/>
    </source>
</evidence>
<keyword evidence="10" id="KW-1185">Reference proteome</keyword>
<dbReference type="PROSITE" id="PS50866">
    <property type="entry name" value="GOLD"/>
    <property type="match status" value="1"/>
</dbReference>
<comment type="subcellular location">
    <subcellularLocation>
        <location evidence="7">Endomembrane system</location>
        <topology evidence="7">Single-pass membrane protein</topology>
    </subcellularLocation>
    <subcellularLocation>
        <location evidence="1 8">Membrane</location>
        <topology evidence="1 8">Single-pass type I membrane protein</topology>
    </subcellularLocation>
</comment>
<evidence type="ECO:0000256" key="3">
    <source>
        <dbReference type="ARBA" id="ARBA00022692"/>
    </source>
</evidence>
<dbReference type="Proteomes" id="UP001152795">
    <property type="component" value="Unassembled WGS sequence"/>
</dbReference>
<evidence type="ECO:0000256" key="5">
    <source>
        <dbReference type="ARBA" id="ARBA00022989"/>
    </source>
</evidence>
<dbReference type="AlphaFoldDB" id="A0A6S7I5Q3"/>
<dbReference type="Pfam" id="PF01105">
    <property type="entry name" value="EMP24_GP25L"/>
    <property type="match status" value="1"/>
</dbReference>
<dbReference type="PANTHER" id="PTHR22811">
    <property type="entry name" value="TRANSMEMBRANE EMP24 DOMAIN-CONTAINING PROTEIN"/>
    <property type="match status" value="1"/>
</dbReference>
<keyword evidence="5" id="KW-1133">Transmembrane helix</keyword>
<sequence>MALKLCGSSILYVIAVLCLCPRISWSFFTSIEPYEEQCYHENVKKGQVWGFLYEVSEGGFLDIDAKLTTPDGQLMYNEEKKTDDSYFFTAEHDGKYVFCLANQKSSLVPKLVYFMFDFLNDEKRYQENDEGHNKTASEVDKVVGELSIELLKLRRTQVKQNVRMETHFKINLHTNQIVSWWSFFEFVLIIGMALGQVYYIKRFFEVRRVI</sequence>
<protein>
    <submittedName>
        <fullName evidence="9">Transmembrane emp24 domain-containing 2 isoform X2</fullName>
    </submittedName>
</protein>
<evidence type="ECO:0000256" key="8">
    <source>
        <dbReference type="RuleBase" id="RU003827"/>
    </source>
</evidence>
<proteinExistence type="inferred from homology"/>
<dbReference type="InterPro" id="IPR009038">
    <property type="entry name" value="GOLD_dom"/>
</dbReference>
<organism evidence="9 10">
    <name type="scientific">Paramuricea clavata</name>
    <name type="common">Red gorgonian</name>
    <name type="synonym">Violescent sea-whip</name>
    <dbReference type="NCBI Taxonomy" id="317549"/>
    <lineage>
        <taxon>Eukaryota</taxon>
        <taxon>Metazoa</taxon>
        <taxon>Cnidaria</taxon>
        <taxon>Anthozoa</taxon>
        <taxon>Octocorallia</taxon>
        <taxon>Malacalcyonacea</taxon>
        <taxon>Plexauridae</taxon>
        <taxon>Paramuricea</taxon>
    </lineage>
</organism>
<dbReference type="SMART" id="SM01190">
    <property type="entry name" value="EMP24_GP25L"/>
    <property type="match status" value="1"/>
</dbReference>
<accession>A0A6S7I5Q3</accession>
<reference evidence="9" key="1">
    <citation type="submission" date="2020-04" db="EMBL/GenBank/DDBJ databases">
        <authorList>
            <person name="Alioto T."/>
            <person name="Alioto T."/>
            <person name="Gomez Garrido J."/>
        </authorList>
    </citation>
    <scope>NUCLEOTIDE SEQUENCE</scope>
    <source>
        <strain evidence="9">A484AB</strain>
    </source>
</reference>
<keyword evidence="3 8" id="KW-0812">Transmembrane</keyword>
<evidence type="ECO:0000256" key="2">
    <source>
        <dbReference type="ARBA" id="ARBA00007104"/>
    </source>
</evidence>
<dbReference type="InterPro" id="IPR015720">
    <property type="entry name" value="Emp24-like"/>
</dbReference>
<name>A0A6S7I5Q3_PARCT</name>
<gene>
    <name evidence="9" type="ORF">PACLA_8A082654</name>
</gene>
<evidence type="ECO:0000256" key="1">
    <source>
        <dbReference type="ARBA" id="ARBA00004479"/>
    </source>
</evidence>
<keyword evidence="6" id="KW-0472">Membrane</keyword>
<evidence type="ECO:0000313" key="9">
    <source>
        <dbReference type="EMBL" id="CAB4002011.1"/>
    </source>
</evidence>
<evidence type="ECO:0000256" key="6">
    <source>
        <dbReference type="ARBA" id="ARBA00023136"/>
    </source>
</evidence>
<dbReference type="SUPFAM" id="SSF101576">
    <property type="entry name" value="Supernatant protein factor (SPF), C-terminal domain"/>
    <property type="match status" value="1"/>
</dbReference>
<comment type="caution">
    <text evidence="9">The sequence shown here is derived from an EMBL/GenBank/DDBJ whole genome shotgun (WGS) entry which is preliminary data.</text>
</comment>
<dbReference type="InterPro" id="IPR036598">
    <property type="entry name" value="GOLD_dom_sf"/>
</dbReference>
<comment type="similarity">
    <text evidence="2 8">Belongs to the EMP24/GP25L family.</text>
</comment>
<evidence type="ECO:0000313" key="10">
    <source>
        <dbReference type="Proteomes" id="UP001152795"/>
    </source>
</evidence>
<evidence type="ECO:0000256" key="7">
    <source>
        <dbReference type="ARBA" id="ARBA00037847"/>
    </source>
</evidence>
<keyword evidence="4" id="KW-0732">Signal</keyword>
<dbReference type="EMBL" id="CACRXK020004233">
    <property type="protein sequence ID" value="CAB4002011.1"/>
    <property type="molecule type" value="Genomic_DNA"/>
</dbReference>